<sequence length="503" mass="55593">MDVLSIVSQLDTLARAIEYLKDPSNPTFHLQNFIENEFLDSEHTSDWINSLSPRSGEILLKLPRTSPSVVDYAVNVASRALQAWSQTTPQKRSEALLRIASILQQWKEVFAVWESIDQGKPLLRAQAEVDYAIEHFRYFAGYILHHESAVRLNKGREESTLTYEHRVPVGVFAIIASSNMPLYILTSKIAACLAFGCTGVAKPSELTSMTAFLLSEVLRQAELPSGVMNIIFGDGPNTGSTLVKSPLVRGISFTGGKQTAIQIRKDTATEIDKHLSLEVQGISPTLVFADVNIDDAVSAAVFAAFENSGQLRLAGSQIHVHRSIYNTFLARLTKHVLHHCRLDKELGPVVSQEHYDKVRSYLLQASEENALLEVGKIPREISKEGFWVNATVLSNVSKDTIVGREEIFGPVATVFSFDKEEEVVRLCNENPNVMGAVVLTDDLSRQKRLGEHLDAGLVWGGCWLGRELGAGFTDIRATGMGREGGAHGRDVFTRLRALHLPSY</sequence>
<evidence type="ECO:0000256" key="2">
    <source>
        <dbReference type="ARBA" id="ARBA00023027"/>
    </source>
</evidence>
<dbReference type="PANTHER" id="PTHR43720">
    <property type="entry name" value="2-AMINOMUCONIC SEMIALDEHYDE DEHYDROGENASE"/>
    <property type="match status" value="1"/>
</dbReference>
<dbReference type="Proteomes" id="UP000030143">
    <property type="component" value="Unassembled WGS sequence"/>
</dbReference>
<dbReference type="InterPro" id="IPR016162">
    <property type="entry name" value="Ald_DH_N"/>
</dbReference>
<reference evidence="4 5" key="1">
    <citation type="journal article" date="2015" name="Mol. Plant Microbe Interact.">
        <title>Genome, transcriptome, and functional analyses of Penicillium expansum provide new insights into secondary metabolism and pathogenicity.</title>
        <authorList>
            <person name="Ballester A.R."/>
            <person name="Marcet-Houben M."/>
            <person name="Levin E."/>
            <person name="Sela N."/>
            <person name="Selma-Lazaro C."/>
            <person name="Carmona L."/>
            <person name="Wisniewski M."/>
            <person name="Droby S."/>
            <person name="Gonzalez-Candelas L."/>
            <person name="Gabaldon T."/>
        </authorList>
    </citation>
    <scope>NUCLEOTIDE SEQUENCE [LARGE SCALE GENOMIC DNA]</scope>
    <source>
        <strain evidence="4 5">MD-8</strain>
    </source>
</reference>
<organism evidence="4 5">
    <name type="scientific">Penicillium expansum</name>
    <name type="common">Blue mold rot fungus</name>
    <dbReference type="NCBI Taxonomy" id="27334"/>
    <lineage>
        <taxon>Eukaryota</taxon>
        <taxon>Fungi</taxon>
        <taxon>Dikarya</taxon>
        <taxon>Ascomycota</taxon>
        <taxon>Pezizomycotina</taxon>
        <taxon>Eurotiomycetes</taxon>
        <taxon>Eurotiomycetidae</taxon>
        <taxon>Eurotiales</taxon>
        <taxon>Aspergillaceae</taxon>
        <taxon>Penicillium</taxon>
    </lineage>
</organism>
<dbReference type="GO" id="GO:0016620">
    <property type="term" value="F:oxidoreductase activity, acting on the aldehyde or oxo group of donors, NAD or NADP as acceptor"/>
    <property type="evidence" value="ECO:0007669"/>
    <property type="project" value="InterPro"/>
</dbReference>
<accession>A0A0A2JDP6</accession>
<dbReference type="RefSeq" id="XP_016597081.1">
    <property type="nucleotide sequence ID" value="XM_016746292.1"/>
</dbReference>
<dbReference type="SUPFAM" id="SSF53720">
    <property type="entry name" value="ALDH-like"/>
    <property type="match status" value="1"/>
</dbReference>
<feature type="domain" description="Aldehyde dehydrogenase" evidence="3">
    <location>
        <begin position="42"/>
        <end position="496"/>
    </location>
</feature>
<dbReference type="InterPro" id="IPR016161">
    <property type="entry name" value="Ald_DH/histidinol_DH"/>
</dbReference>
<dbReference type="GeneID" id="27681712"/>
<gene>
    <name evidence="4" type="ORF">PEX2_090220</name>
</gene>
<dbReference type="OrthoDB" id="310895at2759"/>
<dbReference type="EMBL" id="JQFZ01000214">
    <property type="protein sequence ID" value="KGO54769.1"/>
    <property type="molecule type" value="Genomic_DNA"/>
</dbReference>
<evidence type="ECO:0000313" key="5">
    <source>
        <dbReference type="Proteomes" id="UP000030143"/>
    </source>
</evidence>
<name>A0A0A2JDP6_PENEN</name>
<dbReference type="InterPro" id="IPR015590">
    <property type="entry name" value="Aldehyde_DH_dom"/>
</dbReference>
<dbReference type="STRING" id="27334.A0A0A2JDP6"/>
<protein>
    <submittedName>
        <fullName evidence="4">Aldehyde dehydrogenase, N-terminal</fullName>
    </submittedName>
</protein>
<comment type="caution">
    <text evidence="4">The sequence shown here is derived from an EMBL/GenBank/DDBJ whole genome shotgun (WGS) entry which is preliminary data.</text>
</comment>
<dbReference type="InterPro" id="IPR016163">
    <property type="entry name" value="Ald_DH_C"/>
</dbReference>
<dbReference type="VEuPathDB" id="FungiDB:PEXP_014150"/>
<dbReference type="HOGENOM" id="CLU_005391_0_0_1"/>
<evidence type="ECO:0000313" key="4">
    <source>
        <dbReference type="EMBL" id="KGO54769.1"/>
    </source>
</evidence>
<dbReference type="Gene3D" id="3.40.605.10">
    <property type="entry name" value="Aldehyde Dehydrogenase, Chain A, domain 1"/>
    <property type="match status" value="1"/>
</dbReference>
<dbReference type="PANTHER" id="PTHR43720:SF2">
    <property type="entry name" value="2-AMINOMUCONIC SEMIALDEHYDE DEHYDROGENASE"/>
    <property type="match status" value="1"/>
</dbReference>
<dbReference type="PhylomeDB" id="A0A0A2JDP6"/>
<proteinExistence type="inferred from homology"/>
<dbReference type="Gene3D" id="3.40.309.10">
    <property type="entry name" value="Aldehyde Dehydrogenase, Chain A, domain 2"/>
    <property type="match status" value="1"/>
</dbReference>
<evidence type="ECO:0000259" key="3">
    <source>
        <dbReference type="Pfam" id="PF00171"/>
    </source>
</evidence>
<dbReference type="Pfam" id="PF00171">
    <property type="entry name" value="Aldedh"/>
    <property type="match status" value="1"/>
</dbReference>
<dbReference type="AlphaFoldDB" id="A0A0A2JDP6"/>
<comment type="similarity">
    <text evidence="1">Belongs to the aldehyde dehydrogenase family.</text>
</comment>
<keyword evidence="5" id="KW-1185">Reference proteome</keyword>
<keyword evidence="2" id="KW-0520">NAD</keyword>
<evidence type="ECO:0000256" key="1">
    <source>
        <dbReference type="ARBA" id="ARBA00009986"/>
    </source>
</evidence>